<evidence type="ECO:0000313" key="7">
    <source>
        <dbReference type="EMBL" id="CAG8528406.1"/>
    </source>
</evidence>
<dbReference type="EMBL" id="CAJVPS010001189">
    <property type="protein sequence ID" value="CAG8528406.1"/>
    <property type="molecule type" value="Genomic_DNA"/>
</dbReference>
<evidence type="ECO:0000256" key="2">
    <source>
        <dbReference type="ARBA" id="ARBA00022692"/>
    </source>
</evidence>
<dbReference type="InterPro" id="IPR017452">
    <property type="entry name" value="GPCR_Rhodpsn_7TM"/>
</dbReference>
<accession>A0A9N9FDL0</accession>
<evidence type="ECO:0000256" key="4">
    <source>
        <dbReference type="ARBA" id="ARBA00023136"/>
    </source>
</evidence>
<feature type="domain" description="G-protein coupled receptors family 1 profile" evidence="6">
    <location>
        <begin position="1"/>
        <end position="233"/>
    </location>
</feature>
<feature type="transmembrane region" description="Helical" evidence="5">
    <location>
        <begin position="82"/>
        <end position="105"/>
    </location>
</feature>
<feature type="transmembrane region" description="Helical" evidence="5">
    <location>
        <begin position="163"/>
        <end position="190"/>
    </location>
</feature>
<dbReference type="OrthoDB" id="2444059at2759"/>
<keyword evidence="4 5" id="KW-0472">Membrane</keyword>
<keyword evidence="3 5" id="KW-1133">Transmembrane helix</keyword>
<dbReference type="AlphaFoldDB" id="A0A9N9FDL0"/>
<evidence type="ECO:0000313" key="8">
    <source>
        <dbReference type="Proteomes" id="UP000789508"/>
    </source>
</evidence>
<comment type="caution">
    <text evidence="7">The sequence shown here is derived from an EMBL/GenBank/DDBJ whole genome shotgun (WGS) entry which is preliminary data.</text>
</comment>
<keyword evidence="8" id="KW-1185">Reference proteome</keyword>
<feature type="transmembrane region" description="Helical" evidence="5">
    <location>
        <begin position="6"/>
        <end position="29"/>
    </location>
</feature>
<dbReference type="Proteomes" id="UP000789508">
    <property type="component" value="Unassembled WGS sequence"/>
</dbReference>
<proteinExistence type="predicted"/>
<gene>
    <name evidence="7" type="ORF">ALEPTO_LOCUS4816</name>
</gene>
<comment type="subcellular location">
    <subcellularLocation>
        <location evidence="1">Membrane</location>
    </subcellularLocation>
</comment>
<organism evidence="7 8">
    <name type="scientific">Ambispora leptoticha</name>
    <dbReference type="NCBI Taxonomy" id="144679"/>
    <lineage>
        <taxon>Eukaryota</taxon>
        <taxon>Fungi</taxon>
        <taxon>Fungi incertae sedis</taxon>
        <taxon>Mucoromycota</taxon>
        <taxon>Glomeromycotina</taxon>
        <taxon>Glomeromycetes</taxon>
        <taxon>Archaeosporales</taxon>
        <taxon>Ambisporaceae</taxon>
        <taxon>Ambispora</taxon>
    </lineage>
</organism>
<evidence type="ECO:0000256" key="1">
    <source>
        <dbReference type="ARBA" id="ARBA00004370"/>
    </source>
</evidence>
<sequence>MPTYTGLQLLYISLQLLNLSLLIILIVVILNSKVYFSKWTLLQICICTFFVQASGLPALLVYGTEIQQHAYQTPICIIQQKVASFFMMPFQVLPAVLIFYLWYALVQNDGDIEKNHGRNISAVVWLLAIVQSIIQLISDSKHENWNVEVSKLYCRSSSTDDNWMIFLITLLILAFVIGLLAFHSCVLLFIHWRRFLRKQTRITATKLGQAARLVTCGFVYIGILMLALLPIMLDRSKFCPNELSPADYSGSVQGIVLYLIFGTAKSATVFLPCCYYAPPLSKVASKQTLTFPSSSAQPPSPISSPFLYTMAADNIERPAPILSFTSEHHQSPPESPFSAYNNELYPTITSDSMYTLRPSPDDENYFNYELAKIA</sequence>
<feature type="transmembrane region" description="Helical" evidence="5">
    <location>
        <begin position="253"/>
        <end position="277"/>
    </location>
</feature>
<feature type="transmembrane region" description="Helical" evidence="5">
    <location>
        <begin position="210"/>
        <end position="233"/>
    </location>
</feature>
<feature type="transmembrane region" description="Helical" evidence="5">
    <location>
        <begin position="41"/>
        <end position="62"/>
    </location>
</feature>
<dbReference type="GO" id="GO:0016020">
    <property type="term" value="C:membrane"/>
    <property type="evidence" value="ECO:0007669"/>
    <property type="project" value="UniProtKB-SubCell"/>
</dbReference>
<name>A0A9N9FDL0_9GLOM</name>
<protein>
    <submittedName>
        <fullName evidence="7">808_t:CDS:1</fullName>
    </submittedName>
</protein>
<evidence type="ECO:0000256" key="3">
    <source>
        <dbReference type="ARBA" id="ARBA00022989"/>
    </source>
</evidence>
<evidence type="ECO:0000256" key="5">
    <source>
        <dbReference type="SAM" id="Phobius"/>
    </source>
</evidence>
<reference evidence="7" key="1">
    <citation type="submission" date="2021-06" db="EMBL/GenBank/DDBJ databases">
        <authorList>
            <person name="Kallberg Y."/>
            <person name="Tangrot J."/>
            <person name="Rosling A."/>
        </authorList>
    </citation>
    <scope>NUCLEOTIDE SEQUENCE</scope>
    <source>
        <strain evidence="7">FL130A</strain>
    </source>
</reference>
<evidence type="ECO:0000259" key="6">
    <source>
        <dbReference type="PROSITE" id="PS50262"/>
    </source>
</evidence>
<dbReference type="PROSITE" id="PS50262">
    <property type="entry name" value="G_PROTEIN_RECEP_F1_2"/>
    <property type="match status" value="1"/>
</dbReference>
<keyword evidence="2 5" id="KW-0812">Transmembrane</keyword>